<dbReference type="GO" id="GO:0006357">
    <property type="term" value="P:regulation of transcription by RNA polymerase II"/>
    <property type="evidence" value="ECO:0007669"/>
    <property type="project" value="TreeGrafter"/>
</dbReference>
<dbReference type="InterPro" id="IPR056511">
    <property type="entry name" value="IDM1_C"/>
</dbReference>
<dbReference type="Proteomes" id="UP000242715">
    <property type="component" value="Unassembled WGS sequence"/>
</dbReference>
<proteinExistence type="predicted"/>
<dbReference type="GO" id="GO:0005634">
    <property type="term" value="C:nucleus"/>
    <property type="evidence" value="ECO:0007669"/>
    <property type="project" value="TreeGrafter"/>
</dbReference>
<dbReference type="EMBL" id="DF973268">
    <property type="protein sequence ID" value="GAU23373.1"/>
    <property type="molecule type" value="Genomic_DNA"/>
</dbReference>
<sequence>MLLSEKQQIGDDFSCNFLNILHNNGSSASKLDVAVSIMEENFGHPYKIHRGRNIYFIPGILFSQWSNSAYRSFDGFFTITLEKGDEIITVATIRIHENHMAEMPYIATRDDHKNQGMCRRLFHVIESALSYLNVEVLVIPSINELVNTWVKSFQFEPMDEATQILIKERVVPFNINDVTMLQRKIPKHALSSENLNFIEVFNNIKNQKVIEGKQVVHKITAKNRRGGSSSRRRGRPRKG</sequence>
<organism evidence="2 3">
    <name type="scientific">Trifolium subterraneum</name>
    <name type="common">Subterranean clover</name>
    <dbReference type="NCBI Taxonomy" id="3900"/>
    <lineage>
        <taxon>Eukaryota</taxon>
        <taxon>Viridiplantae</taxon>
        <taxon>Streptophyta</taxon>
        <taxon>Embryophyta</taxon>
        <taxon>Tracheophyta</taxon>
        <taxon>Spermatophyta</taxon>
        <taxon>Magnoliopsida</taxon>
        <taxon>eudicotyledons</taxon>
        <taxon>Gunneridae</taxon>
        <taxon>Pentapetalae</taxon>
        <taxon>rosids</taxon>
        <taxon>fabids</taxon>
        <taxon>Fabales</taxon>
        <taxon>Fabaceae</taxon>
        <taxon>Papilionoideae</taxon>
        <taxon>50 kb inversion clade</taxon>
        <taxon>NPAAA clade</taxon>
        <taxon>Hologalegina</taxon>
        <taxon>IRL clade</taxon>
        <taxon>Trifolieae</taxon>
        <taxon>Trifolium</taxon>
    </lineage>
</organism>
<evidence type="ECO:0000259" key="1">
    <source>
        <dbReference type="Pfam" id="PF23209"/>
    </source>
</evidence>
<dbReference type="PANTHER" id="PTHR46309:SF1">
    <property type="entry name" value="PHD FINGER PROTEIN 12"/>
    <property type="match status" value="1"/>
</dbReference>
<keyword evidence="3" id="KW-1185">Reference proteome</keyword>
<reference evidence="3" key="1">
    <citation type="journal article" date="2017" name="Front. Plant Sci.">
        <title>Climate Clever Clovers: New Paradigm to Reduce the Environmental Footprint of Ruminants by Breeding Low Methanogenic Forages Utilizing Haplotype Variation.</title>
        <authorList>
            <person name="Kaur P."/>
            <person name="Appels R."/>
            <person name="Bayer P.E."/>
            <person name="Keeble-Gagnere G."/>
            <person name="Wang J."/>
            <person name="Hirakawa H."/>
            <person name="Shirasawa K."/>
            <person name="Vercoe P."/>
            <person name="Stefanova K."/>
            <person name="Durmic Z."/>
            <person name="Nichols P."/>
            <person name="Revell C."/>
            <person name="Isobe S.N."/>
            <person name="Edwards D."/>
            <person name="Erskine W."/>
        </authorList>
    </citation>
    <scope>NUCLEOTIDE SEQUENCE [LARGE SCALE GENOMIC DNA]</scope>
    <source>
        <strain evidence="3">cv. Daliak</strain>
    </source>
</reference>
<dbReference type="InterPro" id="IPR016181">
    <property type="entry name" value="Acyl_CoA_acyltransferase"/>
</dbReference>
<dbReference type="SUPFAM" id="SSF55729">
    <property type="entry name" value="Acyl-CoA N-acyltransferases (Nat)"/>
    <property type="match status" value="1"/>
</dbReference>
<feature type="domain" description="Increased DNA methylation 1 C-terminal" evidence="1">
    <location>
        <begin position="52"/>
        <end position="183"/>
    </location>
</feature>
<evidence type="ECO:0000313" key="3">
    <source>
        <dbReference type="Proteomes" id="UP000242715"/>
    </source>
</evidence>
<dbReference type="InterPro" id="IPR042163">
    <property type="entry name" value="PHF12"/>
</dbReference>
<dbReference type="GO" id="GO:0003714">
    <property type="term" value="F:transcription corepressor activity"/>
    <property type="evidence" value="ECO:0007669"/>
    <property type="project" value="InterPro"/>
</dbReference>
<dbReference type="Pfam" id="PF23209">
    <property type="entry name" value="IDM1_C"/>
    <property type="match status" value="1"/>
</dbReference>
<gene>
    <name evidence="2" type="ORF">TSUD_334200</name>
</gene>
<protein>
    <recommendedName>
        <fullName evidence="1">Increased DNA methylation 1 C-terminal domain-containing protein</fullName>
    </recommendedName>
</protein>
<dbReference type="PANTHER" id="PTHR46309">
    <property type="entry name" value="PHD FINGER PROTEIN 12"/>
    <property type="match status" value="1"/>
</dbReference>
<evidence type="ECO:0000313" key="2">
    <source>
        <dbReference type="EMBL" id="GAU23373.1"/>
    </source>
</evidence>
<dbReference type="OrthoDB" id="429143at2759"/>
<accession>A0A2Z6M091</accession>
<dbReference type="AlphaFoldDB" id="A0A2Z6M091"/>
<name>A0A2Z6M091_TRISU</name>